<dbReference type="SUPFAM" id="SSF53756">
    <property type="entry name" value="UDP-Glycosyltransferase/glycogen phosphorylase"/>
    <property type="match status" value="1"/>
</dbReference>
<dbReference type="Gene3D" id="3.40.50.2000">
    <property type="entry name" value="Glycogen Phosphorylase B"/>
    <property type="match status" value="2"/>
</dbReference>
<dbReference type="InterPro" id="IPR028098">
    <property type="entry name" value="Glyco_trans_4-like_N"/>
</dbReference>
<dbReference type="Pfam" id="PF13439">
    <property type="entry name" value="Glyco_transf_4"/>
    <property type="match status" value="1"/>
</dbReference>
<keyword evidence="5" id="KW-1185">Reference proteome</keyword>
<accession>A0ABP8J7H6</accession>
<dbReference type="Proteomes" id="UP001500390">
    <property type="component" value="Unassembled WGS sequence"/>
</dbReference>
<keyword evidence="2" id="KW-0808">Transferase</keyword>
<protein>
    <submittedName>
        <fullName evidence="4">Glycosyltransferase family 4 protein</fullName>
    </submittedName>
</protein>
<proteinExistence type="predicted"/>
<dbReference type="EMBL" id="BAABFX010000001">
    <property type="protein sequence ID" value="GAA4386403.1"/>
    <property type="molecule type" value="Genomic_DNA"/>
</dbReference>
<evidence type="ECO:0000256" key="2">
    <source>
        <dbReference type="ARBA" id="ARBA00022679"/>
    </source>
</evidence>
<sequence length="382" mass="41600">MSRPQILSVSLSPITRDARVLRQVEVLARHGEVTTVGYGEPPPHASHHLRVEDGLDSLPRTPLGVAKLAARRLESAELDAPGIRRALKLLEGRRFDLVVANDARALPLAHDVADGAPVWGDMHEWAAEEFSHVRTWRLLVAPLMDHLCRVYLPRSSAVTTVCEPLAERYAERYGIARPSIVRNAGPWRDLAPTQVEEGRLRLVHSGGAIPGRNLEMLVAATQELPHITLDLYLVRAGDGGRYLRELETLAARSGRVTIHDPVAPGDLPATLNRYDVGAFCMPPININAEYALPNKFFDFVQARLAHAVGPAPEMARLVRQHDLGVVADDFDLASFVRALSTLDADAVRAGKQASHDHARELSSEQDEAVASAVVTSLLAAGG</sequence>
<evidence type="ECO:0000259" key="3">
    <source>
        <dbReference type="Pfam" id="PF13439"/>
    </source>
</evidence>
<feature type="domain" description="Glycosyltransferase subfamily 4-like N-terminal" evidence="3">
    <location>
        <begin position="22"/>
        <end position="180"/>
    </location>
</feature>
<gene>
    <name evidence="4" type="ORF">GCM10023153_00110</name>
</gene>
<reference evidence="5" key="1">
    <citation type="journal article" date="2019" name="Int. J. Syst. Evol. Microbiol.">
        <title>The Global Catalogue of Microorganisms (GCM) 10K type strain sequencing project: providing services to taxonomists for standard genome sequencing and annotation.</title>
        <authorList>
            <consortium name="The Broad Institute Genomics Platform"/>
            <consortium name="The Broad Institute Genome Sequencing Center for Infectious Disease"/>
            <person name="Wu L."/>
            <person name="Ma J."/>
        </authorList>
    </citation>
    <scope>NUCLEOTIDE SEQUENCE [LARGE SCALE GENOMIC DNA]</scope>
    <source>
        <strain evidence="5">JCM 17738</strain>
    </source>
</reference>
<name>A0ABP8J7H6_9MICO</name>
<organism evidence="4 5">
    <name type="scientific">Ornithinibacter aureus</name>
    <dbReference type="NCBI Taxonomy" id="622664"/>
    <lineage>
        <taxon>Bacteria</taxon>
        <taxon>Bacillati</taxon>
        <taxon>Actinomycetota</taxon>
        <taxon>Actinomycetes</taxon>
        <taxon>Micrococcales</taxon>
        <taxon>Intrasporangiaceae</taxon>
        <taxon>Ornithinibacter</taxon>
    </lineage>
</organism>
<evidence type="ECO:0000256" key="1">
    <source>
        <dbReference type="ARBA" id="ARBA00022676"/>
    </source>
</evidence>
<comment type="caution">
    <text evidence="4">The sequence shown here is derived from an EMBL/GenBank/DDBJ whole genome shotgun (WGS) entry which is preliminary data.</text>
</comment>
<keyword evidence="1" id="KW-0328">Glycosyltransferase</keyword>
<dbReference type="RefSeq" id="WP_159903866.1">
    <property type="nucleotide sequence ID" value="NZ_BAABFX010000001.1"/>
</dbReference>
<evidence type="ECO:0000313" key="5">
    <source>
        <dbReference type="Proteomes" id="UP001500390"/>
    </source>
</evidence>
<evidence type="ECO:0000313" key="4">
    <source>
        <dbReference type="EMBL" id="GAA4386403.1"/>
    </source>
</evidence>